<dbReference type="SUPFAM" id="SSF52058">
    <property type="entry name" value="L domain-like"/>
    <property type="match status" value="1"/>
</dbReference>
<feature type="coiled-coil region" evidence="3">
    <location>
        <begin position="469"/>
        <end position="570"/>
    </location>
</feature>
<dbReference type="KEGG" id="osn:115217419"/>
<dbReference type="InterPro" id="IPR032675">
    <property type="entry name" value="LRR_dom_sf"/>
</dbReference>
<feature type="compositionally biased region" description="Polar residues" evidence="4">
    <location>
        <begin position="355"/>
        <end position="373"/>
    </location>
</feature>
<keyword evidence="1" id="KW-0433">Leucine-rich repeat</keyword>
<feature type="compositionally biased region" description="Polar residues" evidence="4">
    <location>
        <begin position="286"/>
        <end position="322"/>
    </location>
</feature>
<gene>
    <name evidence="6" type="primary">LOC115217419</name>
</gene>
<evidence type="ECO:0000256" key="1">
    <source>
        <dbReference type="ARBA" id="ARBA00022614"/>
    </source>
</evidence>
<keyword evidence="3" id="KW-0175">Coiled coil</keyword>
<dbReference type="AlphaFoldDB" id="A0A6P7SXB8"/>
<protein>
    <submittedName>
        <fullName evidence="6">Leucine-rich repeat and coiled-coil domain-containing protein 1-like</fullName>
    </submittedName>
</protein>
<keyword evidence="2" id="KW-0677">Repeat</keyword>
<dbReference type="GO" id="GO:0005737">
    <property type="term" value="C:cytoplasm"/>
    <property type="evidence" value="ECO:0007669"/>
    <property type="project" value="TreeGrafter"/>
</dbReference>
<proteinExistence type="predicted"/>
<feature type="region of interest" description="Disordered" evidence="4">
    <location>
        <begin position="267"/>
        <end position="392"/>
    </location>
</feature>
<dbReference type="InterPro" id="IPR001611">
    <property type="entry name" value="Leu-rich_rpt"/>
</dbReference>
<dbReference type="PROSITE" id="PS51450">
    <property type="entry name" value="LRR"/>
    <property type="match status" value="3"/>
</dbReference>
<sequence>MLPWPAKEVSLICRGLSESSELPLLDSTEVVNLHGNDFTVISTQLSNLLYLRELDLSSNRISSMKALSNLRMLRILNLSCNFIRKVEGMASLSSLLILNLSHNQIEDVSGFKEVSGSDYSLSVVSLYDNRIANLSHLVTSLRDCSNIRCLTLEQDDLTNPVCSQIDYRQRLLSRLTQILVLDNVSRSGEILRIGDIPGIALRNPGSSVDFPVSVGPSSYDSFKSQSGRFDSKTPRSSMDSQSLCEIKTPQIDLVMEKYKYKYYSDNGSDSGNNLRNSENDEFNGPPGTSSLSMESTRGESLTIEPHNSSNDSNALRKSNGTSEILPKAKERSSKIAKPTKVSAKPVQKPLKTCIKSKNPSENPSKPNLCSSKQADSRAGGKKSGVKVDNEVQQSDKEYRDVIESTYKHLIEELAEERSRCWKAEQALKEMTASVNHARASSQEIKTQYERLIQENNHLKECFDKEKMHNVNLEQKISSMDQKLEDLQQKLNAAKENSESQKALLSEVQSAAIERENHHMKILNEERKRFEKERQLSAVATKHSGDLKSSVTSLQKQVTELQQLLASRELEHKDELRDRFKLGSKELRSVIERELKHVKLQYEDRMKLQAERTEMMEKHYKNVEKELNDALQLESGQVNQLELACDSIVKENELNKQALIAAQMRDKKKSETLSQLTNVVKKQKDQISDLLKSEQEMTSKHKQQMEDANQHLAEMQKRATQSDKLKHDCLTYQAQIEAQESLIVGLRAERKVWENELAQQGTSLAQDRGRLEVKLESLEVEIECLKKQLKSEVDTVKIKTKIIDDQAESIRSLKAELHQKDELIKGIREDAYKAQKKIEDELMLEQDARQESQFTIEKLEDRKAELKGQLAEVVKDLERSQNAHYLLKEHWKEKSDLIGTLETQVKQAKSIWENKEKNLLEACEKAKSELKKNEEKMSKMDSLFRQQLDDKESAHQKALSQLAKDQQLELDNAHRRILDLEDEMREILKESNSVQAKMSKLAIFFGNMAPEINR</sequence>
<dbReference type="RefSeq" id="XP_029642973.1">
    <property type="nucleotide sequence ID" value="XM_029787113.2"/>
</dbReference>
<evidence type="ECO:0000313" key="5">
    <source>
        <dbReference type="Proteomes" id="UP000515154"/>
    </source>
</evidence>
<dbReference type="PANTHER" id="PTHR15454">
    <property type="entry name" value="NISCHARIN RELATED"/>
    <property type="match status" value="1"/>
</dbReference>
<reference evidence="6" key="1">
    <citation type="submission" date="2025-08" db="UniProtKB">
        <authorList>
            <consortium name="RefSeq"/>
        </authorList>
    </citation>
    <scope>IDENTIFICATION</scope>
</reference>
<feature type="coiled-coil region" evidence="3">
    <location>
        <begin position="672"/>
        <end position="882"/>
    </location>
</feature>
<evidence type="ECO:0000256" key="2">
    <source>
        <dbReference type="ARBA" id="ARBA00022737"/>
    </source>
</evidence>
<feature type="coiled-coil region" evidence="3">
    <location>
        <begin position="908"/>
        <end position="996"/>
    </location>
</feature>
<feature type="compositionally biased region" description="Polar residues" evidence="4">
    <location>
        <begin position="267"/>
        <end position="276"/>
    </location>
</feature>
<keyword evidence="5" id="KW-1185">Reference proteome</keyword>
<dbReference type="PRINTS" id="PR00019">
    <property type="entry name" value="LEURICHRPT"/>
</dbReference>
<dbReference type="Gene3D" id="3.80.10.10">
    <property type="entry name" value="Ribonuclease Inhibitor"/>
    <property type="match status" value="2"/>
</dbReference>
<organism evidence="5 6">
    <name type="scientific">Octopus sinensis</name>
    <name type="common">East Asian common octopus</name>
    <dbReference type="NCBI Taxonomy" id="2607531"/>
    <lineage>
        <taxon>Eukaryota</taxon>
        <taxon>Metazoa</taxon>
        <taxon>Spiralia</taxon>
        <taxon>Lophotrochozoa</taxon>
        <taxon>Mollusca</taxon>
        <taxon>Cephalopoda</taxon>
        <taxon>Coleoidea</taxon>
        <taxon>Octopodiformes</taxon>
        <taxon>Octopoda</taxon>
        <taxon>Incirrata</taxon>
        <taxon>Octopodidae</taxon>
        <taxon>Octopus</taxon>
    </lineage>
</organism>
<evidence type="ECO:0000313" key="6">
    <source>
        <dbReference type="RefSeq" id="XP_029642973.1"/>
    </source>
</evidence>
<dbReference type="Proteomes" id="UP000515154">
    <property type="component" value="Linkage group LG11"/>
</dbReference>
<name>A0A6P7SXB8_9MOLL</name>
<evidence type="ECO:0000256" key="3">
    <source>
        <dbReference type="SAM" id="Coils"/>
    </source>
</evidence>
<accession>A0A6P7SXB8</accession>
<feature type="region of interest" description="Disordered" evidence="4">
    <location>
        <begin position="218"/>
        <end position="243"/>
    </location>
</feature>
<evidence type="ECO:0000256" key="4">
    <source>
        <dbReference type="SAM" id="MobiDB-lite"/>
    </source>
</evidence>
<dbReference type="PANTHER" id="PTHR15454:SF56">
    <property type="entry name" value="PROTEIN PHOSPHATASE 1 REGULATORY SUBUNIT 7-RELATED"/>
    <property type="match status" value="1"/>
</dbReference>